<dbReference type="EMBL" id="JABBWE010000013">
    <property type="protein sequence ID" value="KAG1798512.1"/>
    <property type="molecule type" value="Genomic_DNA"/>
</dbReference>
<feature type="compositionally biased region" description="Polar residues" evidence="1">
    <location>
        <begin position="173"/>
        <end position="183"/>
    </location>
</feature>
<accession>A0A9P7IZZ8</accession>
<dbReference type="OrthoDB" id="120976at2759"/>
<sequence length="533" mass="59291">MKSAETRNSDNTAPAVAAPSEDAPLVLFDTNSHSQVPLIDKENPFYCPSFPAAAYLATLRQARKSNPFIFQDISLRSFFWKIGLCFAKETQNHTSNSITRNSLDAPLWSSSPDVQSPIILARNQVSDDSPVLRRGSTGLAWRRASTRVPKRPRDSSEPEDPIFFGGLSKRGRSSQSIHTSPVDNSGIEPLSYHHDPLAVSYQVIPRTFPGFSLSNTKHTHILTVCVSAWVYESETGDETPVDLSYLVNRLEMVIPGTGVRQTFLGDPLAVLHLTHQKITNVLADRGLLTEIVLTLLRGGNIDRLVLGPTMCEEDGLNLHSGNLLRVFSKPGYYLTLKELVLDGAHLERDFDLVHIQQLPNLERLHLEGTDIGNEAVFLLVTLKEKLYHLNLAHNPKIDDDAIPAILLLTNLGYLSIQATGIDMPGFRRLAAVIHAEDRVIDIEIPFRCEKYIDNLHKQYLVDPALPLITDPSACPLLSDVALIRNLQAHADVNPSIVPTGTRLEMIERLKKLLERRRMDLVVRSMICGEPGEV</sequence>
<organism evidence="2 3">
    <name type="scientific">Suillus plorans</name>
    <dbReference type="NCBI Taxonomy" id="116603"/>
    <lineage>
        <taxon>Eukaryota</taxon>
        <taxon>Fungi</taxon>
        <taxon>Dikarya</taxon>
        <taxon>Basidiomycota</taxon>
        <taxon>Agaricomycotina</taxon>
        <taxon>Agaricomycetes</taxon>
        <taxon>Agaricomycetidae</taxon>
        <taxon>Boletales</taxon>
        <taxon>Suillineae</taxon>
        <taxon>Suillaceae</taxon>
        <taxon>Suillus</taxon>
    </lineage>
</organism>
<dbReference type="AlphaFoldDB" id="A0A9P7IZZ8"/>
<protein>
    <submittedName>
        <fullName evidence="2">Uncharacterized protein</fullName>
    </submittedName>
</protein>
<gene>
    <name evidence="2" type="ORF">HD556DRAFT_1232367</name>
</gene>
<feature type="region of interest" description="Disordered" evidence="1">
    <location>
        <begin position="143"/>
        <end position="185"/>
    </location>
</feature>
<dbReference type="SUPFAM" id="SSF52047">
    <property type="entry name" value="RNI-like"/>
    <property type="match status" value="1"/>
</dbReference>
<proteinExistence type="predicted"/>
<dbReference type="Proteomes" id="UP000719766">
    <property type="component" value="Unassembled WGS sequence"/>
</dbReference>
<keyword evidence="3" id="KW-1185">Reference proteome</keyword>
<dbReference type="GeneID" id="64591269"/>
<evidence type="ECO:0000313" key="3">
    <source>
        <dbReference type="Proteomes" id="UP000719766"/>
    </source>
</evidence>
<dbReference type="InterPro" id="IPR032675">
    <property type="entry name" value="LRR_dom_sf"/>
</dbReference>
<dbReference type="RefSeq" id="XP_041163198.1">
    <property type="nucleotide sequence ID" value="XM_041297505.1"/>
</dbReference>
<reference evidence="2" key="1">
    <citation type="journal article" date="2020" name="New Phytol.">
        <title>Comparative genomics reveals dynamic genome evolution in host specialist ectomycorrhizal fungi.</title>
        <authorList>
            <person name="Lofgren L.A."/>
            <person name="Nguyen N.H."/>
            <person name="Vilgalys R."/>
            <person name="Ruytinx J."/>
            <person name="Liao H.L."/>
            <person name="Branco S."/>
            <person name="Kuo A."/>
            <person name="LaButti K."/>
            <person name="Lipzen A."/>
            <person name="Andreopoulos W."/>
            <person name="Pangilinan J."/>
            <person name="Riley R."/>
            <person name="Hundley H."/>
            <person name="Na H."/>
            <person name="Barry K."/>
            <person name="Grigoriev I.V."/>
            <person name="Stajich J.E."/>
            <person name="Kennedy P.G."/>
        </authorList>
    </citation>
    <scope>NUCLEOTIDE SEQUENCE</scope>
    <source>
        <strain evidence="2">S12</strain>
    </source>
</reference>
<comment type="caution">
    <text evidence="2">The sequence shown here is derived from an EMBL/GenBank/DDBJ whole genome shotgun (WGS) entry which is preliminary data.</text>
</comment>
<evidence type="ECO:0000313" key="2">
    <source>
        <dbReference type="EMBL" id="KAG1798512.1"/>
    </source>
</evidence>
<dbReference type="Gene3D" id="3.80.10.10">
    <property type="entry name" value="Ribonuclease Inhibitor"/>
    <property type="match status" value="1"/>
</dbReference>
<name>A0A9P7IZZ8_9AGAM</name>
<evidence type="ECO:0000256" key="1">
    <source>
        <dbReference type="SAM" id="MobiDB-lite"/>
    </source>
</evidence>